<dbReference type="AlphaFoldDB" id="A0A8S0WZM6"/>
<sequence>MITLINDIHLKFRRFNQSKNNKKAAANYPPLFILITN</sequence>
<name>A0A8S0WZM6_9GAMM</name>
<dbReference type="Proteomes" id="UP000494216">
    <property type="component" value="Unassembled WGS sequence"/>
</dbReference>
<accession>A0A8S0WZM6</accession>
<organism evidence="1 2">
    <name type="scientific">Candidatus Methylobacter favarea</name>
    <dbReference type="NCBI Taxonomy" id="2707345"/>
    <lineage>
        <taxon>Bacteria</taxon>
        <taxon>Pseudomonadati</taxon>
        <taxon>Pseudomonadota</taxon>
        <taxon>Gammaproteobacteria</taxon>
        <taxon>Methylococcales</taxon>
        <taxon>Methylococcaceae</taxon>
        <taxon>Methylobacter</taxon>
    </lineage>
</organism>
<keyword evidence="2" id="KW-1185">Reference proteome</keyword>
<evidence type="ECO:0000313" key="1">
    <source>
        <dbReference type="EMBL" id="CAA9890275.1"/>
    </source>
</evidence>
<protein>
    <submittedName>
        <fullName evidence="1">Uncharacterized protein</fullName>
    </submittedName>
</protein>
<comment type="caution">
    <text evidence="1">The sequence shown here is derived from an EMBL/GenBank/DDBJ whole genome shotgun (WGS) entry which is preliminary data.</text>
</comment>
<reference evidence="1 2" key="1">
    <citation type="submission" date="2020-02" db="EMBL/GenBank/DDBJ databases">
        <authorList>
            <person name="Hogendoorn C."/>
        </authorList>
    </citation>
    <scope>NUCLEOTIDE SEQUENCE [LARGE SCALE GENOMIC DNA]</scope>
    <source>
        <strain evidence="1">METHB21</strain>
    </source>
</reference>
<proteinExistence type="predicted"/>
<gene>
    <name evidence="1" type="ORF">METHB2_20106</name>
</gene>
<evidence type="ECO:0000313" key="2">
    <source>
        <dbReference type="Proteomes" id="UP000494216"/>
    </source>
</evidence>
<dbReference type="EMBL" id="CADCXN010000047">
    <property type="protein sequence ID" value="CAA9890275.1"/>
    <property type="molecule type" value="Genomic_DNA"/>
</dbReference>